<dbReference type="RefSeq" id="WP_093348387.1">
    <property type="nucleotide sequence ID" value="NZ_FOUY01000025.1"/>
</dbReference>
<evidence type="ECO:0000256" key="1">
    <source>
        <dbReference type="SAM" id="MobiDB-lite"/>
    </source>
</evidence>
<dbReference type="Proteomes" id="UP000199614">
    <property type="component" value="Unassembled WGS sequence"/>
</dbReference>
<evidence type="ECO:0000313" key="4">
    <source>
        <dbReference type="Proteomes" id="UP000199614"/>
    </source>
</evidence>
<dbReference type="InterPro" id="IPR038468">
    <property type="entry name" value="MmpS_C"/>
</dbReference>
<evidence type="ECO:0000256" key="2">
    <source>
        <dbReference type="SAM" id="Phobius"/>
    </source>
</evidence>
<dbReference type="AlphaFoldDB" id="A0A1I5D8U0"/>
<sequence length="333" mass="33446">MTTPQRPQQGDIRTAPAYGRATVEQATGQPSGAPVPPIPQQWVPAGLAPQPTGWAPLPPAPRNGLGIAALCLGVVGLLFGIVPFTGFIAFALGGVGVILGVAGFARARRGTATNTVTAVSGTVISAIAIALGVWGMVIVFTGLNRLAEDLESVPGPVAPMSAPVGGAGPQAGAPPAAATPVEAPADETPAHAAPTQDAPTYEAPSYEAPSYGTPSYESPSYGSSSLPAYETPAAAGPVSYRLEVTGTATRMMLSYGTSNAMSSSSDYRSLPWSTTVETSGDWPYASISAISSGPGSITCTITDTATGEVVSTQTSQSLDDSEYSSASVSCTAP</sequence>
<dbReference type="EMBL" id="FOUY01000025">
    <property type="protein sequence ID" value="SFN95536.1"/>
    <property type="molecule type" value="Genomic_DNA"/>
</dbReference>
<feature type="transmembrane region" description="Helical" evidence="2">
    <location>
        <begin position="117"/>
        <end position="143"/>
    </location>
</feature>
<name>A0A1I5D8U0_PSUAM</name>
<feature type="region of interest" description="Disordered" evidence="1">
    <location>
        <begin position="1"/>
        <end position="42"/>
    </location>
</feature>
<feature type="region of interest" description="Disordered" evidence="1">
    <location>
        <begin position="161"/>
        <end position="225"/>
    </location>
</feature>
<keyword evidence="2" id="KW-0472">Membrane</keyword>
<evidence type="ECO:0008006" key="5">
    <source>
        <dbReference type="Google" id="ProtNLM"/>
    </source>
</evidence>
<organism evidence="3 4">
    <name type="scientific">Pseudonocardia ammonioxydans</name>
    <dbReference type="NCBI Taxonomy" id="260086"/>
    <lineage>
        <taxon>Bacteria</taxon>
        <taxon>Bacillati</taxon>
        <taxon>Actinomycetota</taxon>
        <taxon>Actinomycetes</taxon>
        <taxon>Pseudonocardiales</taxon>
        <taxon>Pseudonocardiaceae</taxon>
        <taxon>Pseudonocardia</taxon>
    </lineage>
</organism>
<accession>A0A1I5D8U0</accession>
<reference evidence="3 4" key="1">
    <citation type="submission" date="2016-10" db="EMBL/GenBank/DDBJ databases">
        <authorList>
            <person name="de Groot N.N."/>
        </authorList>
    </citation>
    <scope>NUCLEOTIDE SEQUENCE [LARGE SCALE GENOMIC DNA]</scope>
    <source>
        <strain evidence="3 4">CGMCC 4.1877</strain>
    </source>
</reference>
<feature type="compositionally biased region" description="Low complexity" evidence="1">
    <location>
        <begin position="209"/>
        <end position="225"/>
    </location>
</feature>
<keyword evidence="4" id="KW-1185">Reference proteome</keyword>
<dbReference type="OrthoDB" id="4424606at2"/>
<proteinExistence type="predicted"/>
<gene>
    <name evidence="3" type="ORF">SAMN05216207_102575</name>
</gene>
<dbReference type="Gene3D" id="2.60.40.2880">
    <property type="entry name" value="MmpS1-5, C-terminal soluble domain"/>
    <property type="match status" value="1"/>
</dbReference>
<feature type="compositionally biased region" description="Low complexity" evidence="1">
    <location>
        <begin position="170"/>
        <end position="187"/>
    </location>
</feature>
<evidence type="ECO:0000313" key="3">
    <source>
        <dbReference type="EMBL" id="SFN95536.1"/>
    </source>
</evidence>
<keyword evidence="2" id="KW-1133">Transmembrane helix</keyword>
<dbReference type="STRING" id="260086.SAMN05216207_102575"/>
<protein>
    <recommendedName>
        <fullName evidence="5">DUF4190 domain-containing protein</fullName>
    </recommendedName>
</protein>
<keyword evidence="2" id="KW-0812">Transmembrane</keyword>
<feature type="transmembrane region" description="Helical" evidence="2">
    <location>
        <begin position="64"/>
        <end position="81"/>
    </location>
</feature>
<feature type="region of interest" description="Disordered" evidence="1">
    <location>
        <begin position="308"/>
        <end position="333"/>
    </location>
</feature>
<feature type="transmembrane region" description="Helical" evidence="2">
    <location>
        <begin position="87"/>
        <end position="105"/>
    </location>
</feature>